<gene>
    <name evidence="2" type="ORF">NW766_010584</name>
</gene>
<evidence type="ECO:0000259" key="1">
    <source>
        <dbReference type="Pfam" id="PF20183"/>
    </source>
</evidence>
<comment type="caution">
    <text evidence="2">The sequence shown here is derived from an EMBL/GenBank/DDBJ whole genome shotgun (WGS) entry which is preliminary data.</text>
</comment>
<dbReference type="EMBL" id="JAPDHF010000019">
    <property type="protein sequence ID" value="KAJ4006492.1"/>
    <property type="molecule type" value="Genomic_DNA"/>
</dbReference>
<organism evidence="2 3">
    <name type="scientific">Fusarium irregulare</name>
    <dbReference type="NCBI Taxonomy" id="2494466"/>
    <lineage>
        <taxon>Eukaryota</taxon>
        <taxon>Fungi</taxon>
        <taxon>Dikarya</taxon>
        <taxon>Ascomycota</taxon>
        <taxon>Pezizomycotina</taxon>
        <taxon>Sordariomycetes</taxon>
        <taxon>Hypocreomycetidae</taxon>
        <taxon>Hypocreales</taxon>
        <taxon>Nectriaceae</taxon>
        <taxon>Fusarium</taxon>
        <taxon>Fusarium incarnatum-equiseti species complex</taxon>
    </lineage>
</organism>
<dbReference type="Proteomes" id="UP001152130">
    <property type="component" value="Unassembled WGS sequence"/>
</dbReference>
<dbReference type="InterPro" id="IPR046676">
    <property type="entry name" value="DUF6546"/>
</dbReference>
<evidence type="ECO:0000313" key="2">
    <source>
        <dbReference type="EMBL" id="KAJ4006492.1"/>
    </source>
</evidence>
<dbReference type="AlphaFoldDB" id="A0A9W8PHS7"/>
<dbReference type="Pfam" id="PF20183">
    <property type="entry name" value="DUF6546"/>
    <property type="match status" value="1"/>
</dbReference>
<protein>
    <recommendedName>
        <fullName evidence="1">DUF6546 domain-containing protein</fullName>
    </recommendedName>
</protein>
<dbReference type="OrthoDB" id="3728558at2759"/>
<proteinExistence type="predicted"/>
<feature type="domain" description="DUF6546" evidence="1">
    <location>
        <begin position="280"/>
        <end position="481"/>
    </location>
</feature>
<name>A0A9W8PHS7_9HYPO</name>
<reference evidence="2" key="1">
    <citation type="submission" date="2022-10" db="EMBL/GenBank/DDBJ databases">
        <title>Fusarium specimens isolated from Avocado Roots.</title>
        <authorList>
            <person name="Stajich J."/>
            <person name="Roper C."/>
            <person name="Heimlech-Rivalta G."/>
        </authorList>
    </citation>
    <scope>NUCLEOTIDE SEQUENCE</scope>
    <source>
        <strain evidence="2">CF00143</strain>
    </source>
</reference>
<sequence>MEQLRSPNVPEWSSLLPEIRNAILDTIVDLRLPGWSALASVSKEWQSVIGARNMAKLKLRKESCFDGLKTIVQQRHLVKHIYLSIELPSYPCHGCTGSPRPDHEDYDHIIGQAIDTVTSILSTWETEGPLTLDLNATSPSDTNYWAKNFRFDDDHDADAPIPETGWHDPIHGWQKGVQTDPPEFSELQQLFMPVVLGRPTESPPPITAVTCLMIRRQFRRYFVPSILDPLLGRFHRLTDLIYEPWPFLYTHVCPDYLIDTKYLDTEEVIVYKRVVGMPFPITLKRLIIFRDDNDFLQAAKFPQDPEVQQEIQQYSQRRRSLQDRGFLFVDNAVKDIRGLAQMSLKLEELSASFVVDAAEFLMYFAGAKDYVENVDQCTSNDLLLAMSMLVLRMPLLRTFVLWHGRKDGAGAFIYNRTEKYAHMVWRGTRQLDFSPKVLKEWGNVAEFHSSELRVRHESIEEKIRYRGDAIHYLDLPCQVIQPTSLWQIRMEETASRGTRS</sequence>
<keyword evidence="3" id="KW-1185">Reference proteome</keyword>
<accession>A0A9W8PHS7</accession>
<evidence type="ECO:0000313" key="3">
    <source>
        <dbReference type="Proteomes" id="UP001152130"/>
    </source>
</evidence>